<dbReference type="Pfam" id="PF22819">
    <property type="entry name" value="TcaA_5th"/>
    <property type="match status" value="1"/>
</dbReference>
<evidence type="ECO:0000259" key="6">
    <source>
        <dbReference type="Pfam" id="PF13240"/>
    </source>
</evidence>
<dbReference type="PRINTS" id="PR00834">
    <property type="entry name" value="PROTEASES2C"/>
</dbReference>
<dbReference type="OrthoDB" id="189537at2"/>
<evidence type="ECO:0000313" key="9">
    <source>
        <dbReference type="Proteomes" id="UP000188184"/>
    </source>
</evidence>
<evidence type="ECO:0000256" key="3">
    <source>
        <dbReference type="ARBA" id="ARBA00022825"/>
    </source>
</evidence>
<dbReference type="RefSeq" id="WP_077589942.1">
    <property type="nucleotide sequence ID" value="NZ_CP019640.1"/>
</dbReference>
<dbReference type="GO" id="GO:0004252">
    <property type="term" value="F:serine-type endopeptidase activity"/>
    <property type="evidence" value="ECO:0007669"/>
    <property type="project" value="InterPro"/>
</dbReference>
<accession>A0A1Q2L0T4</accession>
<feature type="domain" description="TcaA protein NTF2-like" evidence="7">
    <location>
        <begin position="343"/>
        <end position="453"/>
    </location>
</feature>
<dbReference type="InterPro" id="IPR026870">
    <property type="entry name" value="Zinc_ribbon_dom"/>
</dbReference>
<sequence length="458" mass="49969">MFCIKCGEKNDGNANFCANCGLPLADQSRPGRLSKGVGRSLLVLLLAIFFIAAGTALLFQDEVRRTAAIWLGTDTAEPAGTVPEPVSVAVPEEREEAEEPVLPANEEKKTETNHKAKTAIIKEAQQKVYTILTETGMGSGFLFTDTGMVVTNAHVVAGVTDVMVRTVNGQEKSGRVVGISDESDIALILVDAFAGMEPLETELAATPVGTEVIALGSPSGFENTASIGYLTGTERDFEVGFIYEDVYQIDAQVAPGSSGGPLIDAKTGKVIGINSLLIMEGPEIGFSIPMYSMHSTLTGWADNPMSEDAVVSVFGSSEGYGNYEDGAYEYNYDETTAYEYDETSLGAFIGSYRDFYEMALQYEDFIYVADLLVYDSDIYHGIREYIDSIAGQGMEFEFTSLEVTDVEIFKDHALVHTHETFDFKNSAGEWSAEERVKTYTVVMDEYGYYYISAITRDK</sequence>
<feature type="domain" description="Zinc-ribbon" evidence="6">
    <location>
        <begin position="2"/>
        <end position="24"/>
    </location>
</feature>
<dbReference type="Proteomes" id="UP000188184">
    <property type="component" value="Chromosome"/>
</dbReference>
<keyword evidence="2" id="KW-0378">Hydrolase</keyword>
<evidence type="ECO:0000259" key="7">
    <source>
        <dbReference type="Pfam" id="PF22819"/>
    </source>
</evidence>
<name>A0A1Q2L0T4_9BACL</name>
<dbReference type="AlphaFoldDB" id="A0A1Q2L0T4"/>
<dbReference type="Gene3D" id="2.40.10.120">
    <property type="match status" value="1"/>
</dbReference>
<keyword evidence="5" id="KW-0812">Transmembrane</keyword>
<evidence type="ECO:0000256" key="2">
    <source>
        <dbReference type="ARBA" id="ARBA00022801"/>
    </source>
</evidence>
<dbReference type="InterPro" id="IPR001940">
    <property type="entry name" value="Peptidase_S1C"/>
</dbReference>
<keyword evidence="5" id="KW-1133">Transmembrane helix</keyword>
<gene>
    <name evidence="8" type="ORF">B0X71_13695</name>
</gene>
<organism evidence="8 9">
    <name type="scientific">Planococcus lenghuensis</name>
    <dbReference type="NCBI Taxonomy" id="2213202"/>
    <lineage>
        <taxon>Bacteria</taxon>
        <taxon>Bacillati</taxon>
        <taxon>Bacillota</taxon>
        <taxon>Bacilli</taxon>
        <taxon>Bacillales</taxon>
        <taxon>Caryophanaceae</taxon>
        <taxon>Planococcus</taxon>
    </lineage>
</organism>
<dbReference type="GO" id="GO:0006508">
    <property type="term" value="P:proteolysis"/>
    <property type="evidence" value="ECO:0007669"/>
    <property type="project" value="UniProtKB-KW"/>
</dbReference>
<dbReference type="SUPFAM" id="SSF50494">
    <property type="entry name" value="Trypsin-like serine proteases"/>
    <property type="match status" value="1"/>
</dbReference>
<dbReference type="InterPro" id="IPR054528">
    <property type="entry name" value="TcaA_5th"/>
</dbReference>
<reference evidence="8 9" key="1">
    <citation type="submission" date="2017-02" db="EMBL/GenBank/DDBJ databases">
        <title>The complete genomic sequence of a novel cold adapted crude oil-degrading bacterium Planococcus qaidamina Y42.</title>
        <authorList>
            <person name="Yang R."/>
        </authorList>
    </citation>
    <scope>NUCLEOTIDE SEQUENCE [LARGE SCALE GENOMIC DNA]</scope>
    <source>
        <strain evidence="8 9">Y42</strain>
    </source>
</reference>
<dbReference type="PANTHER" id="PTHR43343">
    <property type="entry name" value="PEPTIDASE S12"/>
    <property type="match status" value="1"/>
</dbReference>
<feature type="transmembrane region" description="Helical" evidence="5">
    <location>
        <begin position="41"/>
        <end position="59"/>
    </location>
</feature>
<dbReference type="Pfam" id="PF13240">
    <property type="entry name" value="Zn_Ribbon_1"/>
    <property type="match status" value="1"/>
</dbReference>
<keyword evidence="3" id="KW-0720">Serine protease</keyword>
<proteinExistence type="predicted"/>
<dbReference type="PANTHER" id="PTHR43343:SF3">
    <property type="entry name" value="PROTEASE DO-LIKE 8, CHLOROPLASTIC"/>
    <property type="match status" value="1"/>
</dbReference>
<dbReference type="InterPro" id="IPR009003">
    <property type="entry name" value="Peptidase_S1_PA"/>
</dbReference>
<evidence type="ECO:0000256" key="4">
    <source>
        <dbReference type="SAM" id="MobiDB-lite"/>
    </source>
</evidence>
<protein>
    <submittedName>
        <fullName evidence="8">Protease Do</fullName>
    </submittedName>
</protein>
<feature type="region of interest" description="Disordered" evidence="4">
    <location>
        <begin position="89"/>
        <end position="114"/>
    </location>
</feature>
<feature type="compositionally biased region" description="Basic and acidic residues" evidence="4">
    <location>
        <begin position="105"/>
        <end position="114"/>
    </location>
</feature>
<evidence type="ECO:0000256" key="1">
    <source>
        <dbReference type="ARBA" id="ARBA00022670"/>
    </source>
</evidence>
<dbReference type="KEGG" id="pmar:B0X71_13695"/>
<dbReference type="EMBL" id="CP019640">
    <property type="protein sequence ID" value="AQQ54049.1"/>
    <property type="molecule type" value="Genomic_DNA"/>
</dbReference>
<dbReference type="Pfam" id="PF13365">
    <property type="entry name" value="Trypsin_2"/>
    <property type="match status" value="1"/>
</dbReference>
<evidence type="ECO:0000313" key="8">
    <source>
        <dbReference type="EMBL" id="AQQ54049.1"/>
    </source>
</evidence>
<keyword evidence="1 8" id="KW-0645">Protease</keyword>
<evidence type="ECO:0000256" key="5">
    <source>
        <dbReference type="SAM" id="Phobius"/>
    </source>
</evidence>
<keyword evidence="9" id="KW-1185">Reference proteome</keyword>
<dbReference type="InterPro" id="IPR051201">
    <property type="entry name" value="Chloro_Bact_Ser_Proteases"/>
</dbReference>
<keyword evidence="5" id="KW-0472">Membrane</keyword>